<gene>
    <name evidence="1" type="ORF">N7537_003290</name>
</gene>
<keyword evidence="2" id="KW-1185">Reference proteome</keyword>
<dbReference type="AlphaFoldDB" id="A0AAD6MPT0"/>
<name>A0AAD6MPT0_9EURO</name>
<dbReference type="Proteomes" id="UP001213799">
    <property type="component" value="Unassembled WGS sequence"/>
</dbReference>
<dbReference type="EMBL" id="JAQJAE010000001">
    <property type="protein sequence ID" value="KAJ5618176.1"/>
    <property type="molecule type" value="Genomic_DNA"/>
</dbReference>
<dbReference type="RefSeq" id="XP_056759343.1">
    <property type="nucleotide sequence ID" value="XM_056894348.1"/>
</dbReference>
<accession>A0AAD6MPT0</accession>
<protein>
    <submittedName>
        <fullName evidence="1">Uncharacterized protein</fullName>
    </submittedName>
</protein>
<evidence type="ECO:0000313" key="2">
    <source>
        <dbReference type="Proteomes" id="UP001213799"/>
    </source>
</evidence>
<organism evidence="1 2">
    <name type="scientific">Penicillium hordei</name>
    <dbReference type="NCBI Taxonomy" id="40994"/>
    <lineage>
        <taxon>Eukaryota</taxon>
        <taxon>Fungi</taxon>
        <taxon>Dikarya</taxon>
        <taxon>Ascomycota</taxon>
        <taxon>Pezizomycotina</taxon>
        <taxon>Eurotiomycetes</taxon>
        <taxon>Eurotiomycetidae</taxon>
        <taxon>Eurotiales</taxon>
        <taxon>Aspergillaceae</taxon>
        <taxon>Penicillium</taxon>
    </lineage>
</organism>
<reference evidence="1" key="2">
    <citation type="submission" date="2023-01" db="EMBL/GenBank/DDBJ databases">
        <authorList>
            <person name="Petersen C."/>
        </authorList>
    </citation>
    <scope>NUCLEOTIDE SEQUENCE</scope>
    <source>
        <strain evidence="1">IBT 12815</strain>
    </source>
</reference>
<sequence length="66" mass="7041">MIQKGSNRTQREFVTTLTRLRRKCALLLAPSNLGVGNNDASDGLDGGQCNSRCVTVRPAVALGDSH</sequence>
<comment type="caution">
    <text evidence="1">The sequence shown here is derived from an EMBL/GenBank/DDBJ whole genome shotgun (WGS) entry which is preliminary data.</text>
</comment>
<dbReference type="GeneID" id="81584590"/>
<reference evidence="1" key="1">
    <citation type="journal article" date="2023" name="IMA Fungus">
        <title>Comparative genomic study of the Penicillium genus elucidates a diverse pangenome and 15 lateral gene transfer events.</title>
        <authorList>
            <person name="Petersen C."/>
            <person name="Sorensen T."/>
            <person name="Nielsen M.R."/>
            <person name="Sondergaard T.E."/>
            <person name="Sorensen J.L."/>
            <person name="Fitzpatrick D.A."/>
            <person name="Frisvad J.C."/>
            <person name="Nielsen K.L."/>
        </authorList>
    </citation>
    <scope>NUCLEOTIDE SEQUENCE</scope>
    <source>
        <strain evidence="1">IBT 12815</strain>
    </source>
</reference>
<evidence type="ECO:0000313" key="1">
    <source>
        <dbReference type="EMBL" id="KAJ5618176.1"/>
    </source>
</evidence>
<proteinExistence type="predicted"/>